<dbReference type="PANTHER" id="PTHR38166:SF1">
    <property type="entry name" value="C2H2-TYPE DOMAIN-CONTAINING PROTEIN"/>
    <property type="match status" value="1"/>
</dbReference>
<evidence type="ECO:0000313" key="5">
    <source>
        <dbReference type="Proteomes" id="UP001301958"/>
    </source>
</evidence>
<gene>
    <name evidence="4" type="ORF">QBC38DRAFT_54794</name>
</gene>
<evidence type="ECO:0000256" key="2">
    <source>
        <dbReference type="SAM" id="MobiDB-lite"/>
    </source>
</evidence>
<feature type="region of interest" description="Disordered" evidence="2">
    <location>
        <begin position="1"/>
        <end position="26"/>
    </location>
</feature>
<feature type="compositionally biased region" description="Polar residues" evidence="2">
    <location>
        <begin position="396"/>
        <end position="427"/>
    </location>
</feature>
<feature type="region of interest" description="Disordered" evidence="2">
    <location>
        <begin position="586"/>
        <end position="647"/>
    </location>
</feature>
<reference evidence="4" key="1">
    <citation type="journal article" date="2023" name="Mol. Phylogenet. Evol.">
        <title>Genome-scale phylogeny and comparative genomics of the fungal order Sordariales.</title>
        <authorList>
            <person name="Hensen N."/>
            <person name="Bonometti L."/>
            <person name="Westerberg I."/>
            <person name="Brannstrom I.O."/>
            <person name="Guillou S."/>
            <person name="Cros-Aarteil S."/>
            <person name="Calhoun S."/>
            <person name="Haridas S."/>
            <person name="Kuo A."/>
            <person name="Mondo S."/>
            <person name="Pangilinan J."/>
            <person name="Riley R."/>
            <person name="LaButti K."/>
            <person name="Andreopoulos B."/>
            <person name="Lipzen A."/>
            <person name="Chen C."/>
            <person name="Yan M."/>
            <person name="Daum C."/>
            <person name="Ng V."/>
            <person name="Clum A."/>
            <person name="Steindorff A."/>
            <person name="Ohm R.A."/>
            <person name="Martin F."/>
            <person name="Silar P."/>
            <person name="Natvig D.O."/>
            <person name="Lalanne C."/>
            <person name="Gautier V."/>
            <person name="Ament-Velasquez S.L."/>
            <person name="Kruys A."/>
            <person name="Hutchinson M.I."/>
            <person name="Powell A.J."/>
            <person name="Barry K."/>
            <person name="Miller A.N."/>
            <person name="Grigoriev I.V."/>
            <person name="Debuchy R."/>
            <person name="Gladieux P."/>
            <person name="Hiltunen Thoren M."/>
            <person name="Johannesson H."/>
        </authorList>
    </citation>
    <scope>NUCLEOTIDE SEQUENCE</scope>
    <source>
        <strain evidence="4">CBS 990.96</strain>
    </source>
</reference>
<feature type="compositionally biased region" description="Polar residues" evidence="2">
    <location>
        <begin position="491"/>
        <end position="510"/>
    </location>
</feature>
<feature type="compositionally biased region" description="Acidic residues" evidence="2">
    <location>
        <begin position="624"/>
        <end position="633"/>
    </location>
</feature>
<evidence type="ECO:0000256" key="1">
    <source>
        <dbReference type="PROSITE-ProRule" id="PRU00042"/>
    </source>
</evidence>
<keyword evidence="1" id="KW-0863">Zinc-finger</keyword>
<dbReference type="GO" id="GO:0008270">
    <property type="term" value="F:zinc ion binding"/>
    <property type="evidence" value="ECO:0007669"/>
    <property type="project" value="UniProtKB-KW"/>
</dbReference>
<proteinExistence type="predicted"/>
<feature type="domain" description="C2H2-type" evidence="3">
    <location>
        <begin position="150"/>
        <end position="173"/>
    </location>
</feature>
<name>A0AAN7BH52_9PEZI</name>
<protein>
    <recommendedName>
        <fullName evidence="3">C2H2-type domain-containing protein</fullName>
    </recommendedName>
</protein>
<accession>A0AAN7BH52</accession>
<feature type="compositionally biased region" description="Polar residues" evidence="2">
    <location>
        <begin position="340"/>
        <end position="368"/>
    </location>
</feature>
<dbReference type="InterPro" id="IPR013087">
    <property type="entry name" value="Znf_C2H2_type"/>
</dbReference>
<dbReference type="EMBL" id="MU865435">
    <property type="protein sequence ID" value="KAK4223210.1"/>
    <property type="molecule type" value="Genomic_DNA"/>
</dbReference>
<dbReference type="PROSITE" id="PS00028">
    <property type="entry name" value="ZINC_FINGER_C2H2_1"/>
    <property type="match status" value="2"/>
</dbReference>
<keyword evidence="5" id="KW-1185">Reference proteome</keyword>
<keyword evidence="1" id="KW-0862">Zinc</keyword>
<evidence type="ECO:0000313" key="4">
    <source>
        <dbReference type="EMBL" id="KAK4223210.1"/>
    </source>
</evidence>
<comment type="caution">
    <text evidence="4">The sequence shown here is derived from an EMBL/GenBank/DDBJ whole genome shotgun (WGS) entry which is preliminary data.</text>
</comment>
<reference evidence="4" key="2">
    <citation type="submission" date="2023-05" db="EMBL/GenBank/DDBJ databases">
        <authorList>
            <consortium name="Lawrence Berkeley National Laboratory"/>
            <person name="Steindorff A."/>
            <person name="Hensen N."/>
            <person name="Bonometti L."/>
            <person name="Westerberg I."/>
            <person name="Brannstrom I.O."/>
            <person name="Guillou S."/>
            <person name="Cros-Aarteil S."/>
            <person name="Calhoun S."/>
            <person name="Haridas S."/>
            <person name="Kuo A."/>
            <person name="Mondo S."/>
            <person name="Pangilinan J."/>
            <person name="Riley R."/>
            <person name="Labutti K."/>
            <person name="Andreopoulos B."/>
            <person name="Lipzen A."/>
            <person name="Chen C."/>
            <person name="Yanf M."/>
            <person name="Daum C."/>
            <person name="Ng V."/>
            <person name="Clum A."/>
            <person name="Ohm R."/>
            <person name="Martin F."/>
            <person name="Silar P."/>
            <person name="Natvig D."/>
            <person name="Lalanne C."/>
            <person name="Gautier V."/>
            <person name="Ament-Velasquez S.L."/>
            <person name="Kruys A."/>
            <person name="Hutchinson M.I."/>
            <person name="Powell A.J."/>
            <person name="Barry K."/>
            <person name="Miller A.N."/>
            <person name="Grigoriev I.V."/>
            <person name="Debuchy R."/>
            <person name="Gladieux P."/>
            <person name="Thoren M.H."/>
            <person name="Johannesson H."/>
        </authorList>
    </citation>
    <scope>NUCLEOTIDE SEQUENCE</scope>
    <source>
        <strain evidence="4">CBS 990.96</strain>
    </source>
</reference>
<dbReference type="Proteomes" id="UP001301958">
    <property type="component" value="Unassembled WGS sequence"/>
</dbReference>
<evidence type="ECO:0000259" key="3">
    <source>
        <dbReference type="PROSITE" id="PS50157"/>
    </source>
</evidence>
<organism evidence="4 5">
    <name type="scientific">Podospora fimiseda</name>
    <dbReference type="NCBI Taxonomy" id="252190"/>
    <lineage>
        <taxon>Eukaryota</taxon>
        <taxon>Fungi</taxon>
        <taxon>Dikarya</taxon>
        <taxon>Ascomycota</taxon>
        <taxon>Pezizomycotina</taxon>
        <taxon>Sordariomycetes</taxon>
        <taxon>Sordariomycetidae</taxon>
        <taxon>Sordariales</taxon>
        <taxon>Podosporaceae</taxon>
        <taxon>Podospora</taxon>
    </lineage>
</organism>
<dbReference type="SMART" id="SM00355">
    <property type="entry name" value="ZnF_C2H2"/>
    <property type="match status" value="3"/>
</dbReference>
<dbReference type="SUPFAM" id="SSF57667">
    <property type="entry name" value="beta-beta-alpha zinc fingers"/>
    <property type="match status" value="1"/>
</dbReference>
<sequence>MDPRDTRQPAEVTQNADSSRRTDSLRIKARPRVGTIVPVLGKGAFVETPERETPHEEIRDSWVSVTSTNDGRASLVPSIFSNRGSTLSGMTRYSIESPTSLVSPMSPEQRKDSMDDNDNIYSCTFCNASFPQKAEWHKHETEEHGKVEFLRCTGCSDLFSAQSLLVAHQRGQHGVISSRDISNPVGYTRYQSAWGCGFCSTYFPSKEDYLSDVGRHYDGGSDKSGWQFSGVIKALLHQPVLEIAWAALVRREEKDRGAKLKISWDSRAAGLSNDGDLASLRQVLEFFATGNQKADEVVQLAFRLAKKDTLVDISGLRRQVFPDGRDGDFNRPLPTRPKSSEPSRAAETTSPKPHQATEGSEPQVAPTTFASMSAKRVGLGRELASSKILARVGGSTARSSSVPASTSRGVGQSNTSSRQSGQNSASGSLRRVDSDRNLASFSQKEPLVRSMEASPLTTPSVSVDKVPNRHHNGNSVEDFPGSSRGDGLLAPNQQSPLMSVRTFNSSSTLSDHTRDASTFVEDSTSDLVSDESLSEPDSWVGAEEGSAELRAWKSSFNRTVNRGMNDIWARYNHDFEALIRQCVGGERSSHSPQFRDSSGRVRKGASSRYGANRGLRPPSRSFGDDEEDDEEDGDGYRPSSAFSKGSPGSLKKFACPFRKHDPHKYNIHDHEVCTIRSWSAISRLKEHLYRRHYKTHCQRCKQTFSDARELAEHEMTIQGCEVVEGNVPSDITSYQEKQLKSRKHNARRKTDEEKWREIYELLFPNEPVPSPYPESTGDLCLPSTEAQSSLDFQHFLLASMPQIFAQTAEEYYGRQEAVRMEAIPNLIRDSLHKAFQTWESNGNDPEVLTREASVALGSFPVETSTTPPYNHASAAMYQTPPTSARTPMDQAYEASYRNFEHMGTSDVVFPTQIQTTMEDPFTTEAFISPVTAADFQHLSSYSQYQVGENSAWDSSGLGLVNGGGTGGNVLYTEQDLRDLSMMSPFHTYHQG</sequence>
<dbReference type="InterPro" id="IPR036236">
    <property type="entry name" value="Znf_C2H2_sf"/>
</dbReference>
<keyword evidence="1" id="KW-0479">Metal-binding</keyword>
<dbReference type="PANTHER" id="PTHR38166">
    <property type="entry name" value="C2H2-TYPE DOMAIN-CONTAINING PROTEIN-RELATED"/>
    <property type="match status" value="1"/>
</dbReference>
<feature type="region of interest" description="Disordered" evidence="2">
    <location>
        <begin position="391"/>
        <end position="544"/>
    </location>
</feature>
<dbReference type="AlphaFoldDB" id="A0AAN7BH52"/>
<dbReference type="Gene3D" id="3.30.160.60">
    <property type="entry name" value="Classic Zinc Finger"/>
    <property type="match status" value="1"/>
</dbReference>
<feature type="region of interest" description="Disordered" evidence="2">
    <location>
        <begin position="321"/>
        <end position="368"/>
    </location>
</feature>
<dbReference type="PROSITE" id="PS50157">
    <property type="entry name" value="ZINC_FINGER_C2H2_2"/>
    <property type="match status" value="1"/>
</dbReference>